<dbReference type="GO" id="GO:0008168">
    <property type="term" value="F:methyltransferase activity"/>
    <property type="evidence" value="ECO:0007669"/>
    <property type="project" value="UniProtKB-KW"/>
</dbReference>
<dbReference type="RefSeq" id="WP_204678646.1">
    <property type="nucleotide sequence ID" value="NZ_BSNR01000025.1"/>
</dbReference>
<dbReference type="GO" id="GO:0032259">
    <property type="term" value="P:methylation"/>
    <property type="evidence" value="ECO:0007669"/>
    <property type="project" value="UniProtKB-KW"/>
</dbReference>
<reference evidence="1" key="1">
    <citation type="submission" date="2020-10" db="EMBL/GenBank/DDBJ databases">
        <title>Phylogeny of dyella-like bacteria.</title>
        <authorList>
            <person name="Fu J."/>
        </authorList>
    </citation>
    <scope>NUCLEOTIDE SEQUENCE</scope>
    <source>
        <strain evidence="1">DHOC52</strain>
    </source>
</reference>
<dbReference type="InterPro" id="IPR029063">
    <property type="entry name" value="SAM-dependent_MTases_sf"/>
</dbReference>
<keyword evidence="1" id="KW-0808">Transferase</keyword>
<dbReference type="InterPro" id="IPR008884">
    <property type="entry name" value="TylF_MeTrfase"/>
</dbReference>
<evidence type="ECO:0000313" key="1">
    <source>
        <dbReference type="EMBL" id="MBM7123936.1"/>
    </source>
</evidence>
<name>A0ABS2JY60_9GAMM</name>
<keyword evidence="1" id="KW-0489">Methyltransferase</keyword>
<accession>A0ABS2JY60</accession>
<dbReference type="EMBL" id="JADIKE010000018">
    <property type="protein sequence ID" value="MBM7123936.1"/>
    <property type="molecule type" value="Genomic_DNA"/>
</dbReference>
<evidence type="ECO:0000313" key="2">
    <source>
        <dbReference type="Proteomes" id="UP001430149"/>
    </source>
</evidence>
<organism evidence="1 2">
    <name type="scientific">Dyella flava</name>
    <dbReference type="NCBI Taxonomy" id="1920170"/>
    <lineage>
        <taxon>Bacteria</taxon>
        <taxon>Pseudomonadati</taxon>
        <taxon>Pseudomonadota</taxon>
        <taxon>Gammaproteobacteria</taxon>
        <taxon>Lysobacterales</taxon>
        <taxon>Rhodanobacteraceae</taxon>
        <taxon>Dyella</taxon>
    </lineage>
</organism>
<dbReference type="Pfam" id="PF05711">
    <property type="entry name" value="TylF"/>
    <property type="match status" value="1"/>
</dbReference>
<dbReference type="PANTHER" id="PTHR40036:SF1">
    <property type="entry name" value="MACROCIN O-METHYLTRANSFERASE"/>
    <property type="match status" value="1"/>
</dbReference>
<gene>
    <name evidence="1" type="ORF">ISP19_00970</name>
</gene>
<proteinExistence type="predicted"/>
<dbReference type="Proteomes" id="UP001430149">
    <property type="component" value="Unassembled WGS sequence"/>
</dbReference>
<sequence length="274" mass="31091">MAIGGAKNNLTFQTRATACFSVCFDRCGPSEHTVLQMRGHLKVSFFATGGKAMNPRIAKILKETQFNSPLRRYFFPRYAYNFTPPQLGFLCQCIEDTRDVDGAIAEVGCFDGSATVFLNKYMDAKGIEKDYFAIDTFAGFVAEDVRVEVDDRGKNRSMYNGFQSNKQKWFDGTMAQNGITRVRSIQADVNEYDLTSLKKLSFCLLDVDLYRPIKKSLHELYEILSPGGIIVIDDCDPSNAFWDGADQAYKEFMDEKNESRRIVHNKLGVIRKIH</sequence>
<dbReference type="SUPFAM" id="SSF53335">
    <property type="entry name" value="S-adenosyl-L-methionine-dependent methyltransferases"/>
    <property type="match status" value="1"/>
</dbReference>
<dbReference type="Gene3D" id="3.40.50.150">
    <property type="entry name" value="Vaccinia Virus protein VP39"/>
    <property type="match status" value="1"/>
</dbReference>
<protein>
    <submittedName>
        <fullName evidence="1">Class I SAM-dependent methyltransferase</fullName>
    </submittedName>
</protein>
<comment type="caution">
    <text evidence="1">The sequence shown here is derived from an EMBL/GenBank/DDBJ whole genome shotgun (WGS) entry which is preliminary data.</text>
</comment>
<keyword evidence="2" id="KW-1185">Reference proteome</keyword>
<dbReference type="PANTHER" id="PTHR40036">
    <property type="entry name" value="MACROCIN O-METHYLTRANSFERASE"/>
    <property type="match status" value="1"/>
</dbReference>